<proteinExistence type="predicted"/>
<evidence type="ECO:0000313" key="1">
    <source>
        <dbReference type="EMBL" id="RDY10597.1"/>
    </source>
</evidence>
<dbReference type="EMBL" id="QJKJ01000812">
    <property type="protein sequence ID" value="RDY10597.1"/>
    <property type="molecule type" value="Genomic_DNA"/>
</dbReference>
<dbReference type="OrthoDB" id="1935865at2759"/>
<keyword evidence="2" id="KW-1185">Reference proteome</keyword>
<accession>A0A371I6C2</accession>
<sequence length="194" mass="22697">MTVNENFLIQFILNSLPIGYATKGVKELEKKYVKKYDKGKGPLKINKAFVHIQNKASKKGLPRHKAWFEKKGKLNVYRFLTIQTISPNEKFMFMGNIVKSLVEVVDTYCLILNGHHLDLLETLYLFKHNHLIGIGYIYLLHEKYEAVDTLKIYLNEVERQLDRKVKSIKSDKDGEYYRRYGETGQHPSLFAKLL</sequence>
<organism evidence="1 2">
    <name type="scientific">Mucuna pruriens</name>
    <name type="common">Velvet bean</name>
    <name type="synonym">Dolichos pruriens</name>
    <dbReference type="NCBI Taxonomy" id="157652"/>
    <lineage>
        <taxon>Eukaryota</taxon>
        <taxon>Viridiplantae</taxon>
        <taxon>Streptophyta</taxon>
        <taxon>Embryophyta</taxon>
        <taxon>Tracheophyta</taxon>
        <taxon>Spermatophyta</taxon>
        <taxon>Magnoliopsida</taxon>
        <taxon>eudicotyledons</taxon>
        <taxon>Gunneridae</taxon>
        <taxon>Pentapetalae</taxon>
        <taxon>rosids</taxon>
        <taxon>fabids</taxon>
        <taxon>Fabales</taxon>
        <taxon>Fabaceae</taxon>
        <taxon>Papilionoideae</taxon>
        <taxon>50 kb inversion clade</taxon>
        <taxon>NPAAA clade</taxon>
        <taxon>indigoferoid/millettioid clade</taxon>
        <taxon>Phaseoleae</taxon>
        <taxon>Mucuna</taxon>
    </lineage>
</organism>
<dbReference type="AlphaFoldDB" id="A0A371I6C2"/>
<reference evidence="1" key="1">
    <citation type="submission" date="2018-05" db="EMBL/GenBank/DDBJ databases">
        <title>Draft genome of Mucuna pruriens seed.</title>
        <authorList>
            <person name="Nnadi N.E."/>
            <person name="Vos R."/>
            <person name="Hasami M.H."/>
            <person name="Devisetty U.K."/>
            <person name="Aguiy J.C."/>
        </authorList>
    </citation>
    <scope>NUCLEOTIDE SEQUENCE [LARGE SCALE GENOMIC DNA]</scope>
    <source>
        <strain evidence="1">JCA_2017</strain>
    </source>
</reference>
<name>A0A371I6C2_MUCPR</name>
<evidence type="ECO:0000313" key="2">
    <source>
        <dbReference type="Proteomes" id="UP000257109"/>
    </source>
</evidence>
<feature type="non-terminal residue" evidence="1">
    <location>
        <position position="1"/>
    </location>
</feature>
<gene>
    <name evidence="1" type="ORF">CR513_04849</name>
</gene>
<protein>
    <submittedName>
        <fullName evidence="1">Uncharacterized protein</fullName>
    </submittedName>
</protein>
<comment type="caution">
    <text evidence="1">The sequence shown here is derived from an EMBL/GenBank/DDBJ whole genome shotgun (WGS) entry which is preliminary data.</text>
</comment>
<dbReference type="Proteomes" id="UP000257109">
    <property type="component" value="Unassembled WGS sequence"/>
</dbReference>